<organism evidence="2 3">
    <name type="scientific">Blepharisma stoltei</name>
    <dbReference type="NCBI Taxonomy" id="1481888"/>
    <lineage>
        <taxon>Eukaryota</taxon>
        <taxon>Sar</taxon>
        <taxon>Alveolata</taxon>
        <taxon>Ciliophora</taxon>
        <taxon>Postciliodesmatophora</taxon>
        <taxon>Heterotrichea</taxon>
        <taxon>Heterotrichida</taxon>
        <taxon>Blepharismidae</taxon>
        <taxon>Blepharisma</taxon>
    </lineage>
</organism>
<feature type="transmembrane region" description="Helical" evidence="1">
    <location>
        <begin position="90"/>
        <end position="112"/>
    </location>
</feature>
<evidence type="ECO:0000256" key="1">
    <source>
        <dbReference type="SAM" id="Phobius"/>
    </source>
</evidence>
<protein>
    <submittedName>
        <fullName evidence="2">Uncharacterized protein</fullName>
    </submittedName>
</protein>
<dbReference type="EMBL" id="CAJZBQ010000036">
    <property type="protein sequence ID" value="CAG9324477.1"/>
    <property type="molecule type" value="Genomic_DNA"/>
</dbReference>
<keyword evidence="3" id="KW-1185">Reference proteome</keyword>
<accession>A0AAU9JH70</accession>
<dbReference type="AlphaFoldDB" id="A0AAU9JH70"/>
<evidence type="ECO:0000313" key="2">
    <source>
        <dbReference type="EMBL" id="CAG9324477.1"/>
    </source>
</evidence>
<comment type="caution">
    <text evidence="2">The sequence shown here is derived from an EMBL/GenBank/DDBJ whole genome shotgun (WGS) entry which is preliminary data.</text>
</comment>
<keyword evidence="1" id="KW-1133">Transmembrane helix</keyword>
<gene>
    <name evidence="2" type="ORF">BSTOLATCC_MIC36267</name>
</gene>
<feature type="transmembrane region" description="Helical" evidence="1">
    <location>
        <begin position="12"/>
        <end position="31"/>
    </location>
</feature>
<keyword evidence="1" id="KW-0812">Transmembrane</keyword>
<name>A0AAU9JH70_9CILI</name>
<feature type="transmembrane region" description="Helical" evidence="1">
    <location>
        <begin position="133"/>
        <end position="151"/>
    </location>
</feature>
<keyword evidence="1" id="KW-0472">Membrane</keyword>
<dbReference type="Proteomes" id="UP001162131">
    <property type="component" value="Unassembled WGS sequence"/>
</dbReference>
<evidence type="ECO:0000313" key="3">
    <source>
        <dbReference type="Proteomes" id="UP001162131"/>
    </source>
</evidence>
<reference evidence="2" key="1">
    <citation type="submission" date="2021-09" db="EMBL/GenBank/DDBJ databases">
        <authorList>
            <consortium name="AG Swart"/>
            <person name="Singh M."/>
            <person name="Singh A."/>
            <person name="Seah K."/>
            <person name="Emmerich C."/>
        </authorList>
    </citation>
    <scope>NUCLEOTIDE SEQUENCE</scope>
    <source>
        <strain evidence="2">ATCC30299</strain>
    </source>
</reference>
<feature type="transmembrane region" description="Helical" evidence="1">
    <location>
        <begin position="171"/>
        <end position="190"/>
    </location>
</feature>
<proteinExistence type="predicted"/>
<sequence length="210" mass="24100">MVSTKTKILIKLSLDTLYFIFALTVCFTDVFKFMKNYYIGMINLTTQTTTYSITVEATGTFQEFKDHWCNKKYLPDKICDNIDDFKTGGILFVVFSALAHLFWLYSVASLILKSCMQNFTLALIHDVENFIYPAIYALSVVLYIFVSKIYSVSPPKYYDDDYEVKTQEAEVFMYIALCFGVLSGLLFLFCRTEINENCKVGGSKNAYLMG</sequence>